<feature type="region of interest" description="Disordered" evidence="1">
    <location>
        <begin position="37"/>
        <end position="156"/>
    </location>
</feature>
<dbReference type="InterPro" id="IPR013783">
    <property type="entry name" value="Ig-like_fold"/>
</dbReference>
<dbReference type="InterPro" id="IPR018392">
    <property type="entry name" value="LysM"/>
</dbReference>
<feature type="compositionally biased region" description="Low complexity" evidence="1">
    <location>
        <begin position="633"/>
        <end position="653"/>
    </location>
</feature>
<dbReference type="AlphaFoldDB" id="A0A7S8C6U6"/>
<dbReference type="InterPro" id="IPR052196">
    <property type="entry name" value="Bact_Kbp"/>
</dbReference>
<feature type="compositionally biased region" description="Polar residues" evidence="1">
    <location>
        <begin position="541"/>
        <end position="551"/>
    </location>
</feature>
<dbReference type="CDD" id="cd00118">
    <property type="entry name" value="LysM"/>
    <property type="match status" value="1"/>
</dbReference>
<feature type="compositionally biased region" description="Acidic residues" evidence="1">
    <location>
        <begin position="731"/>
        <end position="740"/>
    </location>
</feature>
<feature type="compositionally biased region" description="Polar residues" evidence="1">
    <location>
        <begin position="445"/>
        <end position="460"/>
    </location>
</feature>
<protein>
    <submittedName>
        <fullName evidence="3">LysM peptidoglycan-binding domain-containing protein</fullName>
    </submittedName>
</protein>
<evidence type="ECO:0000256" key="1">
    <source>
        <dbReference type="SAM" id="MobiDB-lite"/>
    </source>
</evidence>
<accession>A0A7S8C6U6</accession>
<feature type="compositionally biased region" description="Basic and acidic residues" evidence="1">
    <location>
        <begin position="68"/>
        <end position="83"/>
    </location>
</feature>
<evidence type="ECO:0000259" key="2">
    <source>
        <dbReference type="PROSITE" id="PS51782"/>
    </source>
</evidence>
<feature type="compositionally biased region" description="Low complexity" evidence="1">
    <location>
        <begin position="552"/>
        <end position="568"/>
    </location>
</feature>
<proteinExistence type="predicted"/>
<dbReference type="Gene3D" id="3.10.350.10">
    <property type="entry name" value="LysM domain"/>
    <property type="match status" value="1"/>
</dbReference>
<evidence type="ECO:0000313" key="3">
    <source>
        <dbReference type="EMBL" id="QPC44406.1"/>
    </source>
</evidence>
<feature type="compositionally biased region" description="Low complexity" evidence="1">
    <location>
        <begin position="477"/>
        <end position="494"/>
    </location>
</feature>
<feature type="domain" description="LysM" evidence="2">
    <location>
        <begin position="664"/>
        <end position="713"/>
    </location>
</feature>
<feature type="compositionally biased region" description="Basic and acidic residues" evidence="1">
    <location>
        <begin position="414"/>
        <end position="436"/>
    </location>
</feature>
<dbReference type="InterPro" id="IPR036779">
    <property type="entry name" value="LysM_dom_sf"/>
</dbReference>
<dbReference type="Gene3D" id="2.60.40.10">
    <property type="entry name" value="Immunoglobulins"/>
    <property type="match status" value="2"/>
</dbReference>
<dbReference type="EMBL" id="CP058214">
    <property type="protein sequence ID" value="QPC44406.1"/>
    <property type="molecule type" value="Genomic_DNA"/>
</dbReference>
<dbReference type="Pfam" id="PF01476">
    <property type="entry name" value="LysM"/>
    <property type="match status" value="1"/>
</dbReference>
<dbReference type="PANTHER" id="PTHR34700">
    <property type="entry name" value="POTASSIUM BINDING PROTEIN KBP"/>
    <property type="match status" value="1"/>
</dbReference>
<reference evidence="3 4" key="1">
    <citation type="submission" date="2020-06" db="EMBL/GenBank/DDBJ databases">
        <title>Genome sequence of 2 isolates from Red Sea Mangroves.</title>
        <authorList>
            <person name="Sefrji F."/>
            <person name="Michoud G."/>
            <person name="Merlino G."/>
            <person name="Daffonchio D."/>
        </authorList>
    </citation>
    <scope>NUCLEOTIDE SEQUENCE [LARGE SCALE GENOMIC DNA]</scope>
    <source>
        <strain evidence="3 4">R1DC25</strain>
    </source>
</reference>
<keyword evidence="4" id="KW-1185">Reference proteome</keyword>
<feature type="region of interest" description="Disordered" evidence="1">
    <location>
        <begin position="410"/>
        <end position="658"/>
    </location>
</feature>
<name>A0A7S8C6U6_9HYPH</name>
<sequence>MKNPLVIGVILALAALGVLLYARGDDLLRWRETARLPATPETGTQPRVADKADEGAPAPQAGASGGTSEDRTAPRGTDGERPAETATAPEASEPAGDGESADKPAMTAETSRETTAGQPSREATGEPSAQPEEEKPSAAPQKTEAGAVQPPSFDIVRVEEDGTAVIAGRAAPGASVSVMLDDNEIGEAVANERGEWVVLVERPIRPGDHQLSARAVRGEGPEVRSSQTIALALPEHSRDEPLIVAKEPGAPSKVLQKPSRVPESAGGQETPAASGEPERTASAEQTAPAERDAASGETGGEEAAASGETPVAQTGLPLMLDTVDYNDAGDIIFSGRAPAGATVRLYVDNRLVADAEAGADGTWHYAGRKEIAPGAHSLRLDQINPDGKVVSRVELPFVRAEPDAIARLAQARRQSAEAKARAQDPRPADGESRTADAGEDGGTPPRQTAEVSPSAGTSGAPQGAEPSSGAPQDEEASGTSGTGTTEEATGSGESRTASAAQPGTALSWTEPRSGSAQPRTAASDRRKAPDVSPVEGGVKETGSTPEETASRTPPAGTGGTEKTTGEAGLPTETAGGETGRASDTAIASRAPSDDATPPAAGDETGEDAGIVEEPAAAKPQGSPDMTDRSQTEADGQPAQEPGAGAAGAQDQPETAPGATIGGQGYVIIQPGNNLWRIARVVYGRGTEYTVIYEANKTQIRDPDLIYPGQVFATPGVAPPNYIPPDRREPLDGDAEPAETQ</sequence>
<feature type="compositionally biased region" description="Polar residues" evidence="1">
    <location>
        <begin position="495"/>
        <end position="520"/>
    </location>
</feature>
<dbReference type="RefSeq" id="WP_213161776.1">
    <property type="nucleotide sequence ID" value="NZ_CP058214.1"/>
</dbReference>
<feature type="region of interest" description="Disordered" evidence="1">
    <location>
        <begin position="716"/>
        <end position="740"/>
    </location>
</feature>
<dbReference type="PANTHER" id="PTHR34700:SF4">
    <property type="entry name" value="PHAGE-LIKE ELEMENT PBSX PROTEIN XKDP"/>
    <property type="match status" value="1"/>
</dbReference>
<dbReference type="Proteomes" id="UP000593594">
    <property type="component" value="Chromosome"/>
</dbReference>
<dbReference type="PROSITE" id="PS51782">
    <property type="entry name" value="LYSM"/>
    <property type="match status" value="1"/>
</dbReference>
<evidence type="ECO:0000313" key="4">
    <source>
        <dbReference type="Proteomes" id="UP000593594"/>
    </source>
</evidence>
<gene>
    <name evidence="3" type="ORF">HW532_17890</name>
</gene>
<organism evidence="3 4">
    <name type="scientific">Kaustia mangrovi</name>
    <dbReference type="NCBI Taxonomy" id="2593653"/>
    <lineage>
        <taxon>Bacteria</taxon>
        <taxon>Pseudomonadati</taxon>
        <taxon>Pseudomonadota</taxon>
        <taxon>Alphaproteobacteria</taxon>
        <taxon>Hyphomicrobiales</taxon>
        <taxon>Parvibaculaceae</taxon>
        <taxon>Kaustia</taxon>
    </lineage>
</organism>
<feature type="region of interest" description="Disordered" evidence="1">
    <location>
        <begin position="246"/>
        <end position="313"/>
    </location>
</feature>
<dbReference type="KEGG" id="kmn:HW532_17890"/>
<feature type="compositionally biased region" description="Low complexity" evidence="1">
    <location>
        <begin position="84"/>
        <end position="95"/>
    </location>
</feature>